<evidence type="ECO:0000259" key="6">
    <source>
        <dbReference type="PROSITE" id="PS51987"/>
    </source>
</evidence>
<dbReference type="InterPro" id="IPR014746">
    <property type="entry name" value="Gln_synth/guanido_kin_cat_dom"/>
</dbReference>
<dbReference type="PROSITE" id="PS51987">
    <property type="entry name" value="GS_CATALYTIC"/>
    <property type="match status" value="1"/>
</dbReference>
<sequence length="439" mass="47225">MDLSTLHSFRVAACDLNGQMRGKRVPPSYSDKLTKGAVRMPFSALNVDLWGADIAGSPLVFESGDADGMLLPTDRGPVPMPWLAVDTALVPMCLHDDAGAPFAGDPRHALASVLHRYAQRDWSVVAATELEFTLLDASGPQPQPPVNPVTGRRLTDEAVLSMAEMDAFDSFFTDLYDGCAEMGIPAQTAISESGIGQFEINLNHQDAMRCADDTWLFKALTRGLARKHGFTATFMSKPYAEDAGNGMHVHFSVVDGKGRNVFDNGGPKGTDLLRWAVAGCLAAMPGSTLIFAPHGNSYTRLVPGAHAPTGASWAYENRTAAVRIPGGAPAARRIEHRVAGGDINPYLMLAAVLGAALNGIEDEVDPPAPITGNAYEIDGLPQLATDWADAIAAFETDPQVARIFSADLIRFLAMTKRQEIRRFGDRPPEDHWLSYLEAV</sequence>
<dbReference type="EMBL" id="LQBP01000001">
    <property type="protein sequence ID" value="KUJ82200.1"/>
    <property type="molecule type" value="Genomic_DNA"/>
</dbReference>
<evidence type="ECO:0000256" key="3">
    <source>
        <dbReference type="ARBA" id="ARBA00022842"/>
    </source>
</evidence>
<dbReference type="SUPFAM" id="SSF55931">
    <property type="entry name" value="Glutamine synthetase/guanido kinase"/>
    <property type="match status" value="1"/>
</dbReference>
<evidence type="ECO:0000256" key="4">
    <source>
        <dbReference type="PROSITE-ProRule" id="PRU01331"/>
    </source>
</evidence>
<dbReference type="Pfam" id="PF00120">
    <property type="entry name" value="Gln-synt_C"/>
    <property type="match status" value="1"/>
</dbReference>
<comment type="cofactor">
    <cofactor evidence="1">
        <name>Mg(2+)</name>
        <dbReference type="ChEBI" id="CHEBI:18420"/>
    </cofactor>
</comment>
<dbReference type="InterPro" id="IPR008146">
    <property type="entry name" value="Gln_synth_cat_dom"/>
</dbReference>
<dbReference type="GO" id="GO:0006542">
    <property type="term" value="P:glutamine biosynthetic process"/>
    <property type="evidence" value="ECO:0007669"/>
    <property type="project" value="InterPro"/>
</dbReference>
<protein>
    <submittedName>
        <fullName evidence="7">Glutamine synthetase</fullName>
    </submittedName>
</protein>
<dbReference type="OrthoDB" id="9807095at2"/>
<dbReference type="GO" id="GO:0006598">
    <property type="term" value="P:polyamine catabolic process"/>
    <property type="evidence" value="ECO:0007669"/>
    <property type="project" value="TreeGrafter"/>
</dbReference>
<keyword evidence="3" id="KW-0460">Magnesium</keyword>
<comment type="similarity">
    <text evidence="4 5">Belongs to the glutamine synthetase family.</text>
</comment>
<dbReference type="InterPro" id="IPR027303">
    <property type="entry name" value="Gln_synth_gly_rich_site"/>
</dbReference>
<evidence type="ECO:0000256" key="5">
    <source>
        <dbReference type="RuleBase" id="RU000384"/>
    </source>
</evidence>
<dbReference type="InterPro" id="IPR036651">
    <property type="entry name" value="Gln_synt_N_sf"/>
</dbReference>
<keyword evidence="2" id="KW-0436">Ligase</keyword>
<dbReference type="AlphaFoldDB" id="A0A0X3U9F6"/>
<dbReference type="SMART" id="SM01230">
    <property type="entry name" value="Gln-synt_C"/>
    <property type="match status" value="1"/>
</dbReference>
<dbReference type="Proteomes" id="UP000053690">
    <property type="component" value="Unassembled WGS sequence"/>
</dbReference>
<evidence type="ECO:0000256" key="1">
    <source>
        <dbReference type="ARBA" id="ARBA00001946"/>
    </source>
</evidence>
<evidence type="ECO:0000313" key="8">
    <source>
        <dbReference type="Proteomes" id="UP000053690"/>
    </source>
</evidence>
<evidence type="ECO:0000256" key="2">
    <source>
        <dbReference type="ARBA" id="ARBA00022598"/>
    </source>
</evidence>
<dbReference type="SUPFAM" id="SSF54368">
    <property type="entry name" value="Glutamine synthetase, N-terminal domain"/>
    <property type="match status" value="1"/>
</dbReference>
<feature type="domain" description="GS catalytic" evidence="6">
    <location>
        <begin position="106"/>
        <end position="439"/>
    </location>
</feature>
<evidence type="ECO:0000313" key="7">
    <source>
        <dbReference type="EMBL" id="KUJ82200.1"/>
    </source>
</evidence>
<proteinExistence type="inferred from homology"/>
<dbReference type="PANTHER" id="PTHR43785">
    <property type="entry name" value="GAMMA-GLUTAMYLPUTRESCINE SYNTHETASE"/>
    <property type="match status" value="1"/>
</dbReference>
<dbReference type="RefSeq" id="WP_068332673.1">
    <property type="nucleotide sequence ID" value="NZ_LQBP01000001.1"/>
</dbReference>
<organism evidence="7 8">
    <name type="scientific">Ruegeria profundi</name>
    <dbReference type="NCBI Taxonomy" id="1685378"/>
    <lineage>
        <taxon>Bacteria</taxon>
        <taxon>Pseudomonadati</taxon>
        <taxon>Pseudomonadota</taxon>
        <taxon>Alphaproteobacteria</taxon>
        <taxon>Rhodobacterales</taxon>
        <taxon>Roseobacteraceae</taxon>
        <taxon>Ruegeria</taxon>
    </lineage>
</organism>
<dbReference type="PROSITE" id="PS00181">
    <property type="entry name" value="GLNA_ATP"/>
    <property type="match status" value="1"/>
</dbReference>
<reference evidence="8" key="1">
    <citation type="submission" date="2015-12" db="EMBL/GenBank/DDBJ databases">
        <authorList>
            <person name="Zhang G."/>
            <person name="Stingl U."/>
        </authorList>
    </citation>
    <scope>NUCLEOTIDE SEQUENCE [LARGE SCALE GENOMIC DNA]</scope>
    <source>
        <strain evidence="8">ZGT108</strain>
    </source>
</reference>
<dbReference type="GO" id="GO:0004356">
    <property type="term" value="F:glutamine synthetase activity"/>
    <property type="evidence" value="ECO:0007669"/>
    <property type="project" value="InterPro"/>
</dbReference>
<name>A0A0X3U9F6_9RHOB</name>
<dbReference type="Gene3D" id="3.30.590.10">
    <property type="entry name" value="Glutamine synthetase/guanido kinase, catalytic domain"/>
    <property type="match status" value="1"/>
</dbReference>
<dbReference type="STRING" id="1685378.AVO44_02730"/>
<keyword evidence="8" id="KW-1185">Reference proteome</keyword>
<accession>A0A0X3U9F6</accession>
<comment type="caution">
    <text evidence="7">The sequence shown here is derived from an EMBL/GenBank/DDBJ whole genome shotgun (WGS) entry which is preliminary data.</text>
</comment>
<dbReference type="PANTHER" id="PTHR43785:SF12">
    <property type="entry name" value="TYPE-1 GLUTAMINE SYNTHETASE 2"/>
    <property type="match status" value="1"/>
</dbReference>
<gene>
    <name evidence="7" type="ORF">AVO44_02730</name>
</gene>